<dbReference type="Pfam" id="PF16074">
    <property type="entry name" value="PilW"/>
    <property type="match status" value="1"/>
</dbReference>
<reference evidence="1 2" key="1">
    <citation type="submission" date="2017-10" db="EMBL/GenBank/DDBJ databases">
        <title>Whole genome sequencing of members of genus Pseudoxanthomonas.</title>
        <authorList>
            <person name="Kumar S."/>
            <person name="Bansal K."/>
            <person name="Kaur A."/>
            <person name="Patil P."/>
            <person name="Sharma S."/>
            <person name="Patil P.B."/>
        </authorList>
    </citation>
    <scope>NUCLEOTIDE SEQUENCE [LARGE SCALE GENOMIC DNA]</scope>
    <source>
        <strain evidence="1 2">DSM 17801</strain>
    </source>
</reference>
<keyword evidence="2" id="KW-1185">Reference proteome</keyword>
<protein>
    <submittedName>
        <fullName evidence="1">Pilus assembly protein PilW</fullName>
    </submittedName>
</protein>
<evidence type="ECO:0000313" key="1">
    <source>
        <dbReference type="EMBL" id="KAF1694816.1"/>
    </source>
</evidence>
<evidence type="ECO:0000313" key="2">
    <source>
        <dbReference type="Proteomes" id="UP000788419"/>
    </source>
</evidence>
<organism evidence="1 2">
    <name type="scientific">Pseudoxanthomonas daejeonensis</name>
    <dbReference type="NCBI Taxonomy" id="266062"/>
    <lineage>
        <taxon>Bacteria</taxon>
        <taxon>Pseudomonadati</taxon>
        <taxon>Pseudomonadota</taxon>
        <taxon>Gammaproteobacteria</taxon>
        <taxon>Lysobacterales</taxon>
        <taxon>Lysobacteraceae</taxon>
        <taxon>Pseudoxanthomonas</taxon>
    </lineage>
</organism>
<dbReference type="InterPro" id="IPR032092">
    <property type="entry name" value="PilW"/>
</dbReference>
<proteinExistence type="predicted"/>
<dbReference type="EMBL" id="PDWN01000007">
    <property type="protein sequence ID" value="KAF1694816.1"/>
    <property type="molecule type" value="Genomic_DNA"/>
</dbReference>
<dbReference type="Proteomes" id="UP000788419">
    <property type="component" value="Unassembled WGS sequence"/>
</dbReference>
<accession>A0ABQ6Z7X4</accession>
<gene>
    <name evidence="1" type="ORF">CSC65_08515</name>
</gene>
<name>A0ABQ6Z7X4_9GAMM</name>
<comment type="caution">
    <text evidence="1">The sequence shown here is derived from an EMBL/GenBank/DDBJ whole genome shotgun (WGS) entry which is preliminary data.</text>
</comment>
<sequence length="334" mass="34929">MIALLIGSILLIGVVQIFSASRTAYQLSEGMSRVQENGRFALDYLQRDLRMAGHFGCVNDQARGQIAGALTSHFTANGPMDFGFSVRGYDNADPAGITLSPARRAGTDVLVLRFMSGNGIPITAIDPAGSTVDVDPAKWTVLTDGGVAAPTVFGVADCAFADVFAADSVNAGAGQVAAPSTVDLARYGANPEGGPTMLYRAESVVYYIGAGAGGQPSLWRARVNTDGSTTSEELVEGIEDMQFRYGMDRRPATNPSGYIATQGGAADVGTTEVEWRRVGQIQVALLAASPNAAASAQAQTVPTLFGVNAAPASDGRYRTVYETSIALRNRLYGN</sequence>